<dbReference type="EMBL" id="JAEEGB010000045">
    <property type="protein sequence ID" value="MBI6875579.1"/>
    <property type="molecule type" value="Genomic_DNA"/>
</dbReference>
<dbReference type="Proteomes" id="UP000622687">
    <property type="component" value="Unassembled WGS sequence"/>
</dbReference>
<reference evidence="2" key="1">
    <citation type="submission" date="2020-12" db="EMBL/GenBank/DDBJ databases">
        <title>Clostridium thailandense sp. nov., a novel acetogenic bacterium isolated from peat land soil in Thailand.</title>
        <authorList>
            <person name="Chaikitkaew S."/>
            <person name="Birkeland N.K."/>
        </authorList>
    </citation>
    <scope>NUCLEOTIDE SEQUENCE</scope>
    <source>
        <strain evidence="2">DSM 17425</strain>
    </source>
</reference>
<evidence type="ECO:0000313" key="3">
    <source>
        <dbReference type="Proteomes" id="UP000622687"/>
    </source>
</evidence>
<name>A0A934M3H3_9CLOT</name>
<evidence type="ECO:0000313" key="2">
    <source>
        <dbReference type="EMBL" id="MBI6875579.1"/>
    </source>
</evidence>
<evidence type="ECO:0000256" key="1">
    <source>
        <dbReference type="SAM" id="Phobius"/>
    </source>
</evidence>
<sequence>MKENLKDFLFNLIISIFIGLVVGMAAVTAINMNSEAAATLTISSIIGGVIGTISRLVFMYIFDIKQKDVKLAFISVFIIIGAISCMPSFYMHLIKNSIFSIAELVSILVSAECLGMSFCYYSYKRCLKFNLKLMSKKKQLTKKY</sequence>
<keyword evidence="1" id="KW-0812">Transmembrane</keyword>
<dbReference type="AlphaFoldDB" id="A0A934M3H3"/>
<feature type="transmembrane region" description="Helical" evidence="1">
    <location>
        <begin position="98"/>
        <end position="123"/>
    </location>
</feature>
<protein>
    <submittedName>
        <fullName evidence="2">Uncharacterized protein</fullName>
    </submittedName>
</protein>
<proteinExistence type="predicted"/>
<keyword evidence="1" id="KW-1133">Transmembrane helix</keyword>
<keyword evidence="1" id="KW-0472">Membrane</keyword>
<organism evidence="2 3">
    <name type="scientific">Clostridium aciditolerans</name>
    <dbReference type="NCBI Taxonomy" id="339861"/>
    <lineage>
        <taxon>Bacteria</taxon>
        <taxon>Bacillati</taxon>
        <taxon>Bacillota</taxon>
        <taxon>Clostridia</taxon>
        <taxon>Eubacteriales</taxon>
        <taxon>Clostridiaceae</taxon>
        <taxon>Clostridium</taxon>
    </lineage>
</organism>
<gene>
    <name evidence="2" type="ORF">I6U51_23175</name>
</gene>
<comment type="caution">
    <text evidence="2">The sequence shown here is derived from an EMBL/GenBank/DDBJ whole genome shotgun (WGS) entry which is preliminary data.</text>
</comment>
<accession>A0A934M3H3</accession>
<feature type="transmembrane region" description="Helical" evidence="1">
    <location>
        <begin position="9"/>
        <end position="30"/>
    </location>
</feature>
<feature type="transmembrane region" description="Helical" evidence="1">
    <location>
        <begin position="71"/>
        <end position="92"/>
    </location>
</feature>
<dbReference type="RefSeq" id="WP_211144917.1">
    <property type="nucleotide sequence ID" value="NZ_JAEEGB010000045.1"/>
</dbReference>
<feature type="transmembrane region" description="Helical" evidence="1">
    <location>
        <begin position="36"/>
        <end position="62"/>
    </location>
</feature>
<keyword evidence="3" id="KW-1185">Reference proteome</keyword>